<protein>
    <submittedName>
        <fullName evidence="2">Uncharacterized protein</fullName>
    </submittedName>
</protein>
<dbReference type="EMBL" id="JAVHJS010000013">
    <property type="protein sequence ID" value="KAK2838312.1"/>
    <property type="molecule type" value="Genomic_DNA"/>
</dbReference>
<reference evidence="2" key="1">
    <citation type="submission" date="2023-08" db="EMBL/GenBank/DDBJ databases">
        <title>Pelteobagrus vachellii genome.</title>
        <authorList>
            <person name="Liu H."/>
        </authorList>
    </citation>
    <scope>NUCLEOTIDE SEQUENCE</scope>
    <source>
        <strain evidence="2">PRFRI_2022a</strain>
        <tissue evidence="2">Muscle</tissue>
    </source>
</reference>
<comment type="caution">
    <text evidence="2">The sequence shown here is derived from an EMBL/GenBank/DDBJ whole genome shotgun (WGS) entry which is preliminary data.</text>
</comment>
<evidence type="ECO:0000313" key="2">
    <source>
        <dbReference type="EMBL" id="KAK2838312.1"/>
    </source>
</evidence>
<sequence>MMPRMQTLWTCSVLIVILFTESHCIQKTTLTKNWGPQSMLYLKGKYGRRYVPDSGVDFYKSALKSWYAVIRDEVSANWKIDSSFHGRESADPLHRHELVVTSNCQTLRLKTDSTRAEACVRSDQSDFTLQAFIYIFLVQNWLHPQPFNSSLNFRNLSFITVLDSAVESRHSDLS</sequence>
<organism evidence="2 3">
    <name type="scientific">Tachysurus vachellii</name>
    <name type="common">Darkbarbel catfish</name>
    <name type="synonym">Pelteobagrus vachellii</name>
    <dbReference type="NCBI Taxonomy" id="175792"/>
    <lineage>
        <taxon>Eukaryota</taxon>
        <taxon>Metazoa</taxon>
        <taxon>Chordata</taxon>
        <taxon>Craniata</taxon>
        <taxon>Vertebrata</taxon>
        <taxon>Euteleostomi</taxon>
        <taxon>Actinopterygii</taxon>
        <taxon>Neopterygii</taxon>
        <taxon>Teleostei</taxon>
        <taxon>Ostariophysi</taxon>
        <taxon>Siluriformes</taxon>
        <taxon>Bagridae</taxon>
        <taxon>Tachysurus</taxon>
    </lineage>
</organism>
<accession>A0AA88MKN7</accession>
<feature type="signal peptide" evidence="1">
    <location>
        <begin position="1"/>
        <end position="24"/>
    </location>
</feature>
<dbReference type="Proteomes" id="UP001187315">
    <property type="component" value="Unassembled WGS sequence"/>
</dbReference>
<dbReference type="GO" id="GO:0005184">
    <property type="term" value="F:neuropeptide hormone activity"/>
    <property type="evidence" value="ECO:0007669"/>
    <property type="project" value="InterPro"/>
</dbReference>
<name>A0AA88MKN7_TACVA</name>
<gene>
    <name evidence="2" type="ORF">Q7C36_013126</name>
</gene>
<keyword evidence="3" id="KW-1185">Reference proteome</keyword>
<evidence type="ECO:0000313" key="3">
    <source>
        <dbReference type="Proteomes" id="UP001187315"/>
    </source>
</evidence>
<feature type="chain" id="PRO_5041647190" evidence="1">
    <location>
        <begin position="25"/>
        <end position="174"/>
    </location>
</feature>
<dbReference type="InterPro" id="IPR028126">
    <property type="entry name" value="Spexin"/>
</dbReference>
<evidence type="ECO:0000256" key="1">
    <source>
        <dbReference type="SAM" id="SignalP"/>
    </source>
</evidence>
<dbReference type="Pfam" id="PF15171">
    <property type="entry name" value="Spexin"/>
    <property type="match status" value="1"/>
</dbReference>
<keyword evidence="1" id="KW-0732">Signal</keyword>
<dbReference type="AlphaFoldDB" id="A0AA88MKN7"/>
<proteinExistence type="predicted"/>